<dbReference type="Gene3D" id="3.30.200.20">
    <property type="entry name" value="Phosphorylase Kinase, domain 1"/>
    <property type="match status" value="1"/>
</dbReference>
<feature type="repeat" description="WD" evidence="3">
    <location>
        <begin position="585"/>
        <end position="626"/>
    </location>
</feature>
<dbReference type="GO" id="GO:0004672">
    <property type="term" value="F:protein kinase activity"/>
    <property type="evidence" value="ECO:0007669"/>
    <property type="project" value="InterPro"/>
</dbReference>
<evidence type="ECO:0000256" key="1">
    <source>
        <dbReference type="ARBA" id="ARBA00022574"/>
    </source>
</evidence>
<evidence type="ECO:0000256" key="2">
    <source>
        <dbReference type="ARBA" id="ARBA00022737"/>
    </source>
</evidence>
<accession>A0AA96WDW3</accession>
<dbReference type="InterPro" id="IPR019775">
    <property type="entry name" value="WD40_repeat_CS"/>
</dbReference>
<dbReference type="EMBL" id="CP053586">
    <property type="protein sequence ID" value="WNZ23215.1"/>
    <property type="molecule type" value="Genomic_DNA"/>
</dbReference>
<proteinExistence type="predicted"/>
<reference evidence="5" key="1">
    <citation type="submission" date="2020-05" db="EMBL/GenBank/DDBJ databases">
        <authorList>
            <person name="Zhu T."/>
            <person name="Keshari N."/>
            <person name="Lu X."/>
        </authorList>
    </citation>
    <scope>NUCLEOTIDE SEQUENCE</scope>
    <source>
        <strain evidence="5">NK1-12</strain>
    </source>
</reference>
<keyword evidence="5" id="KW-0418">Kinase</keyword>
<keyword evidence="2" id="KW-0677">Repeat</keyword>
<feature type="repeat" description="WD" evidence="3">
    <location>
        <begin position="420"/>
        <end position="461"/>
    </location>
</feature>
<name>A0AA96WDW3_9CYAN</name>
<dbReference type="Gene3D" id="2.130.10.10">
    <property type="entry name" value="YVTN repeat-like/Quinoprotein amine dehydrogenase"/>
    <property type="match status" value="3"/>
</dbReference>
<dbReference type="Pfam" id="PF00400">
    <property type="entry name" value="WD40"/>
    <property type="match status" value="6"/>
</dbReference>
<dbReference type="PROSITE" id="PS50011">
    <property type="entry name" value="PROTEIN_KINASE_DOM"/>
    <property type="match status" value="1"/>
</dbReference>
<dbReference type="InterPro" id="IPR036322">
    <property type="entry name" value="WD40_repeat_dom_sf"/>
</dbReference>
<dbReference type="InterPro" id="IPR001680">
    <property type="entry name" value="WD40_rpt"/>
</dbReference>
<dbReference type="InterPro" id="IPR011009">
    <property type="entry name" value="Kinase-like_dom_sf"/>
</dbReference>
<feature type="repeat" description="WD" evidence="3">
    <location>
        <begin position="462"/>
        <end position="503"/>
    </location>
</feature>
<dbReference type="PROSITE" id="PS50082">
    <property type="entry name" value="WD_REPEATS_2"/>
    <property type="match status" value="6"/>
</dbReference>
<dbReference type="InterPro" id="IPR020472">
    <property type="entry name" value="WD40_PAC1"/>
</dbReference>
<protein>
    <submittedName>
        <fullName evidence="5">Protein kinase</fullName>
    </submittedName>
</protein>
<keyword evidence="5" id="KW-0808">Transferase</keyword>
<dbReference type="SUPFAM" id="SSF50978">
    <property type="entry name" value="WD40 repeat-like"/>
    <property type="match status" value="1"/>
</dbReference>
<dbReference type="CDD" id="cd14014">
    <property type="entry name" value="STKc_PknB_like"/>
    <property type="match status" value="1"/>
</dbReference>
<evidence type="ECO:0000256" key="3">
    <source>
        <dbReference type="PROSITE-ProRule" id="PRU00221"/>
    </source>
</evidence>
<dbReference type="SMART" id="SM00220">
    <property type="entry name" value="S_TKc"/>
    <property type="match status" value="1"/>
</dbReference>
<feature type="domain" description="Protein kinase" evidence="4">
    <location>
        <begin position="34"/>
        <end position="336"/>
    </location>
</feature>
<dbReference type="CDD" id="cd00200">
    <property type="entry name" value="WD40"/>
    <property type="match status" value="1"/>
</dbReference>
<dbReference type="PROSITE" id="PS50294">
    <property type="entry name" value="WD_REPEATS_REGION"/>
    <property type="match status" value="6"/>
</dbReference>
<dbReference type="GO" id="GO:0005524">
    <property type="term" value="F:ATP binding"/>
    <property type="evidence" value="ECO:0007669"/>
    <property type="project" value="InterPro"/>
</dbReference>
<evidence type="ECO:0000259" key="4">
    <source>
        <dbReference type="PROSITE" id="PS50011"/>
    </source>
</evidence>
<dbReference type="RefSeq" id="WP_316434817.1">
    <property type="nucleotide sequence ID" value="NZ_CP053586.1"/>
</dbReference>
<dbReference type="PANTHER" id="PTHR22847:SF637">
    <property type="entry name" value="WD REPEAT DOMAIN 5B"/>
    <property type="match status" value="1"/>
</dbReference>
<dbReference type="InterPro" id="IPR000719">
    <property type="entry name" value="Prot_kinase_dom"/>
</dbReference>
<dbReference type="AlphaFoldDB" id="A0AA96WDW3"/>
<evidence type="ECO:0000313" key="5">
    <source>
        <dbReference type="EMBL" id="WNZ23215.1"/>
    </source>
</evidence>
<dbReference type="PROSITE" id="PS00678">
    <property type="entry name" value="WD_REPEATS_1"/>
    <property type="match status" value="2"/>
</dbReference>
<dbReference type="PRINTS" id="PR00320">
    <property type="entry name" value="GPROTEINBRPT"/>
</dbReference>
<sequence>MIVCLNPTCTKPVNPDDAVFCQTCGHLLQLGDRFQAVKLIGQGGFGRTFLAIDRANNQTTQQADDTLINQEINQEINQDQLNQGEINGWSEDIAATRNLQTRDAVKPAFCIIKQLLPLQNNLRESTRLFQQEVAQLAKLGQHPQIPKLLAHFEQETALYLVQEFIPGQNLEQVLATQSVFSEAQIRKLLADLLPVLRFIHSQQVVHRDIKPANIIWPSRGEQFVLVDFGAAKSLSETVLTQTGTTIGSAGYAAPEQAMGKATFASDLYSLGVTCVHLLTGVHPFDLYSISEDGWVWRQYLTQPISLELRRVLDKLLQRATSQRYDNATAVLQDLRLEATVQASSTSVAAGGSTTSLPRPSIETWRCVQTLTGHQGEITALAVSPDSELIASGSADKTIQLWSLETGELLYTWTGRSFRHSQGHQDTITALIFSPNSRVLISSSADGTIKQWDLETGELFSSLPSHGWGVSALALSPTEPLLVSGSDDGLIQLWDLETEALIATIAQLQQPILDLAIDAWGQTVWSTNGKTISQWDLSDDRLLTTLKAHTEPVSAIALSSSTLISGGTDKLIKLWNLNTGQQQKLIAAHRQRIHRLAVRPKTNQFASSSEDGTVKLWDIWTGQRLATLRHGWSVRVIAFSPDGELLVSGSADEAIRIWQQD</sequence>
<dbReference type="SMART" id="SM00320">
    <property type="entry name" value="WD40"/>
    <property type="match status" value="7"/>
</dbReference>
<feature type="repeat" description="WD" evidence="3">
    <location>
        <begin position="626"/>
        <end position="660"/>
    </location>
</feature>
<feature type="repeat" description="WD" evidence="3">
    <location>
        <begin position="370"/>
        <end position="411"/>
    </location>
</feature>
<dbReference type="SUPFAM" id="SSF56112">
    <property type="entry name" value="Protein kinase-like (PK-like)"/>
    <property type="match status" value="1"/>
</dbReference>
<gene>
    <name evidence="5" type="ORF">HJG54_10370</name>
</gene>
<dbReference type="PANTHER" id="PTHR22847">
    <property type="entry name" value="WD40 REPEAT PROTEIN"/>
    <property type="match status" value="1"/>
</dbReference>
<feature type="repeat" description="WD" evidence="3">
    <location>
        <begin position="545"/>
        <end position="584"/>
    </location>
</feature>
<dbReference type="Gene3D" id="1.10.510.10">
    <property type="entry name" value="Transferase(Phosphotransferase) domain 1"/>
    <property type="match status" value="1"/>
</dbReference>
<organism evidence="5">
    <name type="scientific">Leptolyngbya sp. NK1-12</name>
    <dbReference type="NCBI Taxonomy" id="2547451"/>
    <lineage>
        <taxon>Bacteria</taxon>
        <taxon>Bacillati</taxon>
        <taxon>Cyanobacteriota</taxon>
        <taxon>Cyanophyceae</taxon>
        <taxon>Leptolyngbyales</taxon>
        <taxon>Leptolyngbyaceae</taxon>
        <taxon>Leptolyngbya group</taxon>
        <taxon>Leptolyngbya</taxon>
    </lineage>
</organism>
<keyword evidence="1 3" id="KW-0853">WD repeat</keyword>
<dbReference type="InterPro" id="IPR015943">
    <property type="entry name" value="WD40/YVTN_repeat-like_dom_sf"/>
</dbReference>
<dbReference type="Pfam" id="PF00069">
    <property type="entry name" value="Pkinase"/>
    <property type="match status" value="1"/>
</dbReference>
<dbReference type="NCBIfam" id="NF045510">
    <property type="entry name" value="4Cys_prefix_kin"/>
    <property type="match status" value="1"/>
</dbReference>